<protein>
    <submittedName>
        <fullName evidence="3">Trans-aconitate 2-methyltransferase</fullName>
    </submittedName>
</protein>
<comment type="caution">
    <text evidence="3">The sequence shown here is derived from an EMBL/GenBank/DDBJ whole genome shotgun (WGS) entry which is preliminary data.</text>
</comment>
<evidence type="ECO:0000256" key="1">
    <source>
        <dbReference type="ARBA" id="ARBA00038158"/>
    </source>
</evidence>
<dbReference type="PANTHER" id="PTHR43591:SF24">
    <property type="entry name" value="2-METHOXY-6-POLYPRENYL-1,4-BENZOQUINOL METHYLASE, MITOCHONDRIAL"/>
    <property type="match status" value="1"/>
</dbReference>
<proteinExistence type="inferred from homology"/>
<dbReference type="Proteomes" id="UP000053831">
    <property type="component" value="Unassembled WGS sequence"/>
</dbReference>
<feature type="domain" description="Methyltransferase" evidence="2">
    <location>
        <begin position="46"/>
        <end position="112"/>
    </location>
</feature>
<evidence type="ECO:0000259" key="2">
    <source>
        <dbReference type="Pfam" id="PF13649"/>
    </source>
</evidence>
<dbReference type="GO" id="GO:0032259">
    <property type="term" value="P:methylation"/>
    <property type="evidence" value="ECO:0007669"/>
    <property type="project" value="UniProtKB-KW"/>
</dbReference>
<dbReference type="SUPFAM" id="SSF53335">
    <property type="entry name" value="S-adenosyl-L-methionine-dependent methyltransferases"/>
    <property type="match status" value="1"/>
</dbReference>
<evidence type="ECO:0000313" key="4">
    <source>
        <dbReference type="Proteomes" id="UP000053831"/>
    </source>
</evidence>
<dbReference type="InterPro" id="IPR029063">
    <property type="entry name" value="SAM-dependent_MTases_sf"/>
</dbReference>
<organism evidence="3 4">
    <name type="scientific">Escovopsis weberi</name>
    <dbReference type="NCBI Taxonomy" id="150374"/>
    <lineage>
        <taxon>Eukaryota</taxon>
        <taxon>Fungi</taxon>
        <taxon>Dikarya</taxon>
        <taxon>Ascomycota</taxon>
        <taxon>Pezizomycotina</taxon>
        <taxon>Sordariomycetes</taxon>
        <taxon>Hypocreomycetidae</taxon>
        <taxon>Hypocreales</taxon>
        <taxon>Hypocreaceae</taxon>
        <taxon>Escovopsis</taxon>
    </lineage>
</organism>
<keyword evidence="4" id="KW-1185">Reference proteome</keyword>
<dbReference type="OrthoDB" id="2013972at2759"/>
<dbReference type="PANTHER" id="PTHR43591">
    <property type="entry name" value="METHYLTRANSFERASE"/>
    <property type="match status" value="1"/>
</dbReference>
<dbReference type="AlphaFoldDB" id="A0A0M8MRI2"/>
<dbReference type="Gene3D" id="3.40.50.150">
    <property type="entry name" value="Vaccinia Virus protein VP39"/>
    <property type="match status" value="1"/>
</dbReference>
<gene>
    <name evidence="3" type="ORF">ESCO_002903</name>
</gene>
<dbReference type="Pfam" id="PF13649">
    <property type="entry name" value="Methyltransf_25"/>
    <property type="match status" value="1"/>
</dbReference>
<keyword evidence="3" id="KW-0808">Transferase</keyword>
<dbReference type="EMBL" id="LGSR01000022">
    <property type="protein sequence ID" value="KOS17876.1"/>
    <property type="molecule type" value="Genomic_DNA"/>
</dbReference>
<dbReference type="CDD" id="cd02440">
    <property type="entry name" value="AdoMet_MTases"/>
    <property type="match status" value="1"/>
</dbReference>
<comment type="similarity">
    <text evidence="1">Belongs to the methyltransferase superfamily. LaeA methyltransferase family.</text>
</comment>
<dbReference type="GO" id="GO:0008168">
    <property type="term" value="F:methyltransferase activity"/>
    <property type="evidence" value="ECO:0007669"/>
    <property type="project" value="UniProtKB-KW"/>
</dbReference>
<keyword evidence="3" id="KW-0489">Methyltransferase</keyword>
<sequence>MEANRYGLPNDELEQNREALKQRLYSDYVLEGRHFMAPIDRFPQKIVDLGCGAGFWTLDVAEEYPSARVIGCDISPIQPRWLPNNLEFHIEDLDDELSPWSAVYQEADLIFVRAYENLKPGGWIECHDIVLPVTWEDGKPAPDHPFSKLYDRMRLGSFAKVYGWEIYLPNRMPSALRDAGFINVSEKHTQVPIGNWHRDKRMREMGLLNHCVLGDWIPAVMNKEKAWGMNEEDADAIAADVLNAFDNPNYHARSDWASFWAQKPY</sequence>
<name>A0A0M8MRI2_ESCWE</name>
<evidence type="ECO:0000313" key="3">
    <source>
        <dbReference type="EMBL" id="KOS17876.1"/>
    </source>
</evidence>
<accession>A0A0M8MRI2</accession>
<reference evidence="3 4" key="1">
    <citation type="submission" date="2015-07" db="EMBL/GenBank/DDBJ databases">
        <title>The genome of the fungus Escovopsis weberi, a specialized disease agent of ant agriculture.</title>
        <authorList>
            <person name="de Man T.J."/>
            <person name="Stajich J.E."/>
            <person name="Kubicek C.P."/>
            <person name="Chenthamara K."/>
            <person name="Atanasova L."/>
            <person name="Druzhinina I.S."/>
            <person name="Birnbaum S."/>
            <person name="Barribeau S.M."/>
            <person name="Teiling C."/>
            <person name="Suen G."/>
            <person name="Currie C."/>
            <person name="Gerardo N.M."/>
        </authorList>
    </citation>
    <scope>NUCLEOTIDE SEQUENCE [LARGE SCALE GENOMIC DNA]</scope>
</reference>
<dbReference type="InterPro" id="IPR041698">
    <property type="entry name" value="Methyltransf_25"/>
</dbReference>